<reference evidence="5 6" key="1">
    <citation type="journal article" date="2021" name="Environ. Microbiol.">
        <title>Gene family expansions and transcriptome signatures uncover fungal adaptations to wood decay.</title>
        <authorList>
            <person name="Hage H."/>
            <person name="Miyauchi S."/>
            <person name="Viragh M."/>
            <person name="Drula E."/>
            <person name="Min B."/>
            <person name="Chaduli D."/>
            <person name="Navarro D."/>
            <person name="Favel A."/>
            <person name="Norest M."/>
            <person name="Lesage-Meessen L."/>
            <person name="Balint B."/>
            <person name="Merenyi Z."/>
            <person name="de Eugenio L."/>
            <person name="Morin E."/>
            <person name="Martinez A.T."/>
            <person name="Baldrian P."/>
            <person name="Stursova M."/>
            <person name="Martinez M.J."/>
            <person name="Novotny C."/>
            <person name="Magnuson J.K."/>
            <person name="Spatafora J.W."/>
            <person name="Maurice S."/>
            <person name="Pangilinan J."/>
            <person name="Andreopoulos W."/>
            <person name="LaButti K."/>
            <person name="Hundley H."/>
            <person name="Na H."/>
            <person name="Kuo A."/>
            <person name="Barry K."/>
            <person name="Lipzen A."/>
            <person name="Henrissat B."/>
            <person name="Riley R."/>
            <person name="Ahrendt S."/>
            <person name="Nagy L.G."/>
            <person name="Grigoriev I.V."/>
            <person name="Martin F."/>
            <person name="Rosso M.N."/>
        </authorList>
    </citation>
    <scope>NUCLEOTIDE SEQUENCE [LARGE SCALE GENOMIC DNA]</scope>
    <source>
        <strain evidence="5 6">CIRM-BRFM 1785</strain>
    </source>
</reference>
<protein>
    <submittedName>
        <fullName evidence="5">Uncharacterized protein</fullName>
    </submittedName>
</protein>
<evidence type="ECO:0000313" key="6">
    <source>
        <dbReference type="Proteomes" id="UP000814176"/>
    </source>
</evidence>
<dbReference type="PANTHER" id="PTHR45639">
    <property type="entry name" value="HSC70CB, ISOFORM G-RELATED"/>
    <property type="match status" value="1"/>
</dbReference>
<sequence length="303" mass="33919">MGAAPAPIALHHSDTLPVNHSYPQSQSLRHIAGIDSSMTSPYSRHERNHDWDPYLEVVEEADEPTQVDAEGADQQPKKKVSNKDRKNALEEYVYIMRGRFNERYVAYVKAQEKEALLKASAPQDAADWLYSEEGEDATKSAHVERRGALKELGGPITSRYKEAKQRSMVVSQLRETINRYMSEATSSDKKDAHIDDKDRQAVVETPCATIQQWLEDQIARQSERPKGADPVLTAADVFKKKDNIIYFAMPILTRPKPNLSPKTETPSGTETPKSGTETPNAQQPPQEGEAPKESQGPSEMDFD</sequence>
<feature type="compositionally biased region" description="Polar residues" evidence="4">
    <location>
        <begin position="260"/>
        <end position="285"/>
    </location>
</feature>
<dbReference type="PANTHER" id="PTHR45639:SF4">
    <property type="entry name" value="HSC70CB, ISOFORM G"/>
    <property type="match status" value="1"/>
</dbReference>
<evidence type="ECO:0000256" key="1">
    <source>
        <dbReference type="ARBA" id="ARBA00007381"/>
    </source>
</evidence>
<dbReference type="GeneID" id="72009124"/>
<dbReference type="SUPFAM" id="SSF100934">
    <property type="entry name" value="Heat shock protein 70kD (HSP70), C-terminal subdomain"/>
    <property type="match status" value="1"/>
</dbReference>
<keyword evidence="6" id="KW-1185">Reference proteome</keyword>
<accession>A0ABQ8K788</accession>
<organism evidence="5 6">
    <name type="scientific">Rhodofomes roseus</name>
    <dbReference type="NCBI Taxonomy" id="34475"/>
    <lineage>
        <taxon>Eukaryota</taxon>
        <taxon>Fungi</taxon>
        <taxon>Dikarya</taxon>
        <taxon>Basidiomycota</taxon>
        <taxon>Agaricomycotina</taxon>
        <taxon>Agaricomycetes</taxon>
        <taxon>Polyporales</taxon>
        <taxon>Rhodofomes</taxon>
    </lineage>
</organism>
<feature type="region of interest" description="Disordered" evidence="4">
    <location>
        <begin position="59"/>
        <end position="84"/>
    </location>
</feature>
<dbReference type="Gene3D" id="1.20.1270.10">
    <property type="match status" value="1"/>
</dbReference>
<dbReference type="InterPro" id="IPR013126">
    <property type="entry name" value="Hsp_70_fam"/>
</dbReference>
<gene>
    <name evidence="5" type="ORF">C8Q71DRAFT_875554</name>
</gene>
<proteinExistence type="inferred from homology"/>
<comment type="similarity">
    <text evidence="1">Belongs to the heat shock protein 70 family.</text>
</comment>
<feature type="region of interest" description="Disordered" evidence="4">
    <location>
        <begin position="1"/>
        <end position="23"/>
    </location>
</feature>
<evidence type="ECO:0000256" key="2">
    <source>
        <dbReference type="ARBA" id="ARBA00022741"/>
    </source>
</evidence>
<evidence type="ECO:0000256" key="3">
    <source>
        <dbReference type="ARBA" id="ARBA00022840"/>
    </source>
</evidence>
<dbReference type="Proteomes" id="UP000814176">
    <property type="component" value="Unassembled WGS sequence"/>
</dbReference>
<dbReference type="RefSeq" id="XP_047775887.1">
    <property type="nucleotide sequence ID" value="XM_047928392.1"/>
</dbReference>
<evidence type="ECO:0000313" key="5">
    <source>
        <dbReference type="EMBL" id="KAH9833121.1"/>
    </source>
</evidence>
<dbReference type="EMBL" id="JADCUA010000019">
    <property type="protein sequence ID" value="KAH9833121.1"/>
    <property type="molecule type" value="Genomic_DNA"/>
</dbReference>
<comment type="caution">
    <text evidence="5">The sequence shown here is derived from an EMBL/GenBank/DDBJ whole genome shotgun (WGS) entry which is preliminary data.</text>
</comment>
<keyword evidence="3" id="KW-0067">ATP-binding</keyword>
<keyword evidence="2" id="KW-0547">Nucleotide-binding</keyword>
<dbReference type="InterPro" id="IPR029048">
    <property type="entry name" value="HSP70_C_sf"/>
</dbReference>
<feature type="region of interest" description="Disordered" evidence="4">
    <location>
        <begin position="249"/>
        <end position="303"/>
    </location>
</feature>
<evidence type="ECO:0000256" key="4">
    <source>
        <dbReference type="SAM" id="MobiDB-lite"/>
    </source>
</evidence>
<name>A0ABQ8K788_9APHY</name>